<keyword evidence="3" id="KW-1185">Reference proteome</keyword>
<accession>A0A919VMD5</accession>
<dbReference type="AlphaFoldDB" id="A0A919VMD5"/>
<gene>
    <name evidence="2" type="ORF">CPJCM30710_21440</name>
</gene>
<name>A0A919VMD5_9CLOT</name>
<proteinExistence type="predicted"/>
<reference evidence="2" key="1">
    <citation type="submission" date="2021-03" db="EMBL/GenBank/DDBJ databases">
        <title>Taxonomic study of Clostridium polyendosporum from meadow-gley soil under rice.</title>
        <authorList>
            <person name="Kobayashi H."/>
            <person name="Tanizawa Y."/>
            <person name="Yagura M."/>
        </authorList>
    </citation>
    <scope>NUCLEOTIDE SEQUENCE</scope>
    <source>
        <strain evidence="2">JCM 30710</strain>
    </source>
</reference>
<organism evidence="2 3">
    <name type="scientific">Clostridium polyendosporum</name>
    <dbReference type="NCBI Taxonomy" id="69208"/>
    <lineage>
        <taxon>Bacteria</taxon>
        <taxon>Bacillati</taxon>
        <taxon>Bacillota</taxon>
        <taxon>Clostridia</taxon>
        <taxon>Eubacteriales</taxon>
        <taxon>Clostridiaceae</taxon>
        <taxon>Clostridium</taxon>
    </lineage>
</organism>
<evidence type="ECO:0000256" key="1">
    <source>
        <dbReference type="SAM" id="MobiDB-lite"/>
    </source>
</evidence>
<evidence type="ECO:0000313" key="2">
    <source>
        <dbReference type="EMBL" id="GIM29478.1"/>
    </source>
</evidence>
<feature type="region of interest" description="Disordered" evidence="1">
    <location>
        <begin position="23"/>
        <end position="47"/>
    </location>
</feature>
<evidence type="ECO:0000313" key="3">
    <source>
        <dbReference type="Proteomes" id="UP000679179"/>
    </source>
</evidence>
<dbReference type="Proteomes" id="UP000679179">
    <property type="component" value="Unassembled WGS sequence"/>
</dbReference>
<sequence length="47" mass="4842">MNKKRLVATLASMAIIATSLGGCKGEQESTSGGKTNKSKVKIGMVTD</sequence>
<comment type="caution">
    <text evidence="2">The sequence shown here is derived from an EMBL/GenBank/DDBJ whole genome shotgun (WGS) entry which is preliminary data.</text>
</comment>
<dbReference type="PROSITE" id="PS51257">
    <property type="entry name" value="PROKAR_LIPOPROTEIN"/>
    <property type="match status" value="1"/>
</dbReference>
<protein>
    <submittedName>
        <fullName evidence="2">Uncharacterized protein</fullName>
    </submittedName>
</protein>
<dbReference type="EMBL" id="BOPZ01000018">
    <property type="protein sequence ID" value="GIM29478.1"/>
    <property type="molecule type" value="Genomic_DNA"/>
</dbReference>